<evidence type="ECO:0000313" key="11">
    <source>
        <dbReference type="Proteomes" id="UP001516400"/>
    </source>
</evidence>
<dbReference type="InterPro" id="IPR038765">
    <property type="entry name" value="Papain-like_cys_pep_sf"/>
</dbReference>
<name>A0ABD2P0C9_9CUCU</name>
<dbReference type="Pfam" id="PF08127">
    <property type="entry name" value="Propeptide_C1"/>
    <property type="match status" value="1"/>
</dbReference>
<evidence type="ECO:0000256" key="1">
    <source>
        <dbReference type="ARBA" id="ARBA00008455"/>
    </source>
</evidence>
<dbReference type="InterPro" id="IPR025661">
    <property type="entry name" value="Pept_asp_AS"/>
</dbReference>
<dbReference type="PANTHER" id="PTHR12411">
    <property type="entry name" value="CYSTEINE PROTEASE FAMILY C1-RELATED"/>
    <property type="match status" value="1"/>
</dbReference>
<evidence type="ECO:0000256" key="5">
    <source>
        <dbReference type="ARBA" id="ARBA00022807"/>
    </source>
</evidence>
<evidence type="ECO:0000259" key="9">
    <source>
        <dbReference type="SMART" id="SM00645"/>
    </source>
</evidence>
<dbReference type="Proteomes" id="UP001516400">
    <property type="component" value="Unassembled WGS sequence"/>
</dbReference>
<dbReference type="InterPro" id="IPR000668">
    <property type="entry name" value="Peptidase_C1A_C"/>
</dbReference>
<reference evidence="10 11" key="1">
    <citation type="journal article" date="2021" name="BMC Biol.">
        <title>Horizontally acquired antibacterial genes associated with adaptive radiation of ladybird beetles.</title>
        <authorList>
            <person name="Li H.S."/>
            <person name="Tang X.F."/>
            <person name="Huang Y.H."/>
            <person name="Xu Z.Y."/>
            <person name="Chen M.L."/>
            <person name="Du X.Y."/>
            <person name="Qiu B.Y."/>
            <person name="Chen P.T."/>
            <person name="Zhang W."/>
            <person name="Slipinski A."/>
            <person name="Escalona H.E."/>
            <person name="Waterhouse R.M."/>
            <person name="Zwick A."/>
            <person name="Pang H."/>
        </authorList>
    </citation>
    <scope>NUCLEOTIDE SEQUENCE [LARGE SCALE GENOMIC DNA]</scope>
    <source>
        <strain evidence="10">SYSU2018</strain>
    </source>
</reference>
<dbReference type="InterPro" id="IPR013128">
    <property type="entry name" value="Peptidase_C1A"/>
</dbReference>
<feature type="domain" description="Peptidase C1A papain C-terminal" evidence="9">
    <location>
        <begin position="77"/>
        <end position="325"/>
    </location>
</feature>
<keyword evidence="11" id="KW-1185">Reference proteome</keyword>
<dbReference type="PROSITE" id="PS00139">
    <property type="entry name" value="THIOL_PROTEASE_CYS"/>
    <property type="match status" value="1"/>
</dbReference>
<comment type="caution">
    <text evidence="10">The sequence shown here is derived from an EMBL/GenBank/DDBJ whole genome shotgun (WGS) entry which is preliminary data.</text>
</comment>
<comment type="similarity">
    <text evidence="1">Belongs to the peptidase C1 family.</text>
</comment>
<keyword evidence="4" id="KW-0378">Hydrolase</keyword>
<feature type="chain" id="PRO_5044895574" description="Peptidase C1A papain C-terminal domain-containing protein" evidence="8">
    <location>
        <begin position="18"/>
        <end position="328"/>
    </location>
</feature>
<dbReference type="Pfam" id="PF00112">
    <property type="entry name" value="Peptidase_C1"/>
    <property type="match status" value="1"/>
</dbReference>
<keyword evidence="2" id="KW-0645">Protease</keyword>
<evidence type="ECO:0000313" key="10">
    <source>
        <dbReference type="EMBL" id="KAL3283970.1"/>
    </source>
</evidence>
<keyword evidence="3 8" id="KW-0732">Signal</keyword>
<evidence type="ECO:0000256" key="3">
    <source>
        <dbReference type="ARBA" id="ARBA00022729"/>
    </source>
</evidence>
<dbReference type="SUPFAM" id="SSF54001">
    <property type="entry name" value="Cysteine proteinases"/>
    <property type="match status" value="1"/>
</dbReference>
<sequence length="328" mass="36495">MHYSIIVLSSLLVVAFAEENPLSDAYIHRINSIQSSWRAGRNFDVNTPLSKIKTLMGVKPGYKTKLPQLSIQVSDDLPDNFDARENWPNCQSIREIRDQASCGSCWAFGAVEAMSDRICIYSNATQQVSLSANDLIACCHLCGFGCMGGFPDVAWRHWTQHGIVSGGGYESNEGCQSYAFPSCEHYTNGSRPPCGGAIEFTPKCTKKCDPSSKLIYKDDLHYGESSYSIKEEDKIRTEIFKNGPVEATFNVYDDFLNYKSGVYQQTSKTLLGGHAVKILGWGVENDLPYWLVANSWNEDWGDKGFFKILRGNDECGIEDDIIGGIPKL</sequence>
<dbReference type="InterPro" id="IPR000169">
    <property type="entry name" value="Pept_cys_AS"/>
</dbReference>
<keyword evidence="6" id="KW-0865">Zymogen</keyword>
<dbReference type="CDD" id="cd02620">
    <property type="entry name" value="Peptidase_C1A_CathepsinB"/>
    <property type="match status" value="1"/>
</dbReference>
<feature type="signal peptide" evidence="8">
    <location>
        <begin position="1"/>
        <end position="17"/>
    </location>
</feature>
<dbReference type="GO" id="GO:0008234">
    <property type="term" value="F:cysteine-type peptidase activity"/>
    <property type="evidence" value="ECO:0007669"/>
    <property type="project" value="UniProtKB-KW"/>
</dbReference>
<keyword evidence="5" id="KW-0788">Thiol protease</keyword>
<evidence type="ECO:0000256" key="7">
    <source>
        <dbReference type="ARBA" id="ARBA00023157"/>
    </source>
</evidence>
<proteinExistence type="inferred from homology"/>
<dbReference type="Gene3D" id="3.90.70.10">
    <property type="entry name" value="Cysteine proteinases"/>
    <property type="match status" value="1"/>
</dbReference>
<protein>
    <recommendedName>
        <fullName evidence="9">Peptidase C1A papain C-terminal domain-containing protein</fullName>
    </recommendedName>
</protein>
<dbReference type="PRINTS" id="PR00705">
    <property type="entry name" value="PAPAIN"/>
</dbReference>
<dbReference type="PROSITE" id="PS00640">
    <property type="entry name" value="THIOL_PROTEASE_ASN"/>
    <property type="match status" value="1"/>
</dbReference>
<dbReference type="AlphaFoldDB" id="A0ABD2P0C9"/>
<dbReference type="SMART" id="SM00645">
    <property type="entry name" value="Pept_C1"/>
    <property type="match status" value="1"/>
</dbReference>
<keyword evidence="7" id="KW-1015">Disulfide bond</keyword>
<organism evidence="10 11">
    <name type="scientific">Cryptolaemus montrouzieri</name>
    <dbReference type="NCBI Taxonomy" id="559131"/>
    <lineage>
        <taxon>Eukaryota</taxon>
        <taxon>Metazoa</taxon>
        <taxon>Ecdysozoa</taxon>
        <taxon>Arthropoda</taxon>
        <taxon>Hexapoda</taxon>
        <taxon>Insecta</taxon>
        <taxon>Pterygota</taxon>
        <taxon>Neoptera</taxon>
        <taxon>Endopterygota</taxon>
        <taxon>Coleoptera</taxon>
        <taxon>Polyphaga</taxon>
        <taxon>Cucujiformia</taxon>
        <taxon>Coccinelloidea</taxon>
        <taxon>Coccinellidae</taxon>
        <taxon>Scymninae</taxon>
        <taxon>Scymnini</taxon>
        <taxon>Cryptolaemus</taxon>
    </lineage>
</organism>
<dbReference type="InterPro" id="IPR012599">
    <property type="entry name" value="Propeptide_C1A"/>
</dbReference>
<dbReference type="EMBL" id="JABFTP020000165">
    <property type="protein sequence ID" value="KAL3283970.1"/>
    <property type="molecule type" value="Genomic_DNA"/>
</dbReference>
<dbReference type="PROSITE" id="PS00639">
    <property type="entry name" value="THIOL_PROTEASE_HIS"/>
    <property type="match status" value="1"/>
</dbReference>
<accession>A0ABD2P0C9</accession>
<dbReference type="FunFam" id="3.90.70.10:FF:000031">
    <property type="entry name" value="Cathepsin B"/>
    <property type="match status" value="1"/>
</dbReference>
<dbReference type="InterPro" id="IPR025660">
    <property type="entry name" value="Pept_his_AS"/>
</dbReference>
<evidence type="ECO:0000256" key="8">
    <source>
        <dbReference type="SAM" id="SignalP"/>
    </source>
</evidence>
<evidence type="ECO:0000256" key="4">
    <source>
        <dbReference type="ARBA" id="ARBA00022801"/>
    </source>
</evidence>
<dbReference type="GO" id="GO:0006508">
    <property type="term" value="P:proteolysis"/>
    <property type="evidence" value="ECO:0007669"/>
    <property type="project" value="UniProtKB-KW"/>
</dbReference>
<evidence type="ECO:0000256" key="2">
    <source>
        <dbReference type="ARBA" id="ARBA00022670"/>
    </source>
</evidence>
<evidence type="ECO:0000256" key="6">
    <source>
        <dbReference type="ARBA" id="ARBA00023145"/>
    </source>
</evidence>
<gene>
    <name evidence="10" type="ORF">HHI36_018141</name>
</gene>